<dbReference type="EnsemblPlants" id="KRH75334">
    <property type="protein sequence ID" value="KRH75334"/>
    <property type="gene ID" value="GLYMA_01G079100"/>
</dbReference>
<reference evidence="4 5" key="1">
    <citation type="journal article" date="2010" name="Nature">
        <title>Genome sequence of the palaeopolyploid soybean.</title>
        <authorList>
            <person name="Schmutz J."/>
            <person name="Cannon S.B."/>
            <person name="Schlueter J."/>
            <person name="Ma J."/>
            <person name="Mitros T."/>
            <person name="Nelson W."/>
            <person name="Hyten D.L."/>
            <person name="Song Q."/>
            <person name="Thelen J.J."/>
            <person name="Cheng J."/>
            <person name="Xu D."/>
            <person name="Hellsten U."/>
            <person name="May G.D."/>
            <person name="Yu Y."/>
            <person name="Sakurai T."/>
            <person name="Umezawa T."/>
            <person name="Bhattacharyya M.K."/>
            <person name="Sandhu D."/>
            <person name="Valliyodan B."/>
            <person name="Lindquist E."/>
            <person name="Peto M."/>
            <person name="Grant D."/>
            <person name="Shu S."/>
            <person name="Goodstein D."/>
            <person name="Barry K."/>
            <person name="Futrell-Griggs M."/>
            <person name="Abernathy B."/>
            <person name="Du J."/>
            <person name="Tian Z."/>
            <person name="Zhu L."/>
            <person name="Gill N."/>
            <person name="Joshi T."/>
            <person name="Libault M."/>
            <person name="Sethuraman A."/>
            <person name="Zhang X.-C."/>
            <person name="Shinozaki K."/>
            <person name="Nguyen H.T."/>
            <person name="Wing R.A."/>
            <person name="Cregan P."/>
            <person name="Specht J."/>
            <person name="Grimwood J."/>
            <person name="Rokhsar D."/>
            <person name="Stacey G."/>
            <person name="Shoemaker R.C."/>
            <person name="Jackson S.A."/>
        </authorList>
    </citation>
    <scope>NUCLEOTIDE SEQUENCE</scope>
    <source>
        <strain evidence="5">cv. Williams 82</strain>
        <tissue evidence="4">Callus</tissue>
    </source>
</reference>
<dbReference type="ExpressionAtlas" id="A0A0R0L7X3">
    <property type="expression patterns" value="baseline and differential"/>
</dbReference>
<dbReference type="PROSITE" id="PS50011">
    <property type="entry name" value="PROTEIN_KINASE_DOM"/>
    <property type="match status" value="1"/>
</dbReference>
<name>A0A0R0L7X3_SOYBN</name>
<dbReference type="InterPro" id="IPR000719">
    <property type="entry name" value="Prot_kinase_dom"/>
</dbReference>
<dbReference type="Gramene" id="KRH75334">
    <property type="protein sequence ID" value="KRH75334"/>
    <property type="gene ID" value="GLYMA_01G079100"/>
</dbReference>
<dbReference type="GO" id="GO:0004672">
    <property type="term" value="F:protein kinase activity"/>
    <property type="evidence" value="ECO:0007669"/>
    <property type="project" value="InterPro"/>
</dbReference>
<dbReference type="InterPro" id="IPR004147">
    <property type="entry name" value="ABC1_dom"/>
</dbReference>
<comment type="similarity">
    <text evidence="1">Belongs to the protein kinase superfamily. ADCK protein kinase family.</text>
</comment>
<gene>
    <name evidence="5" type="primary">LOC100803551</name>
    <name evidence="4" type="ORF">GLYMA_01G079100</name>
</gene>
<reference evidence="4" key="3">
    <citation type="submission" date="2018-07" db="EMBL/GenBank/DDBJ databases">
        <title>WGS assembly of Glycine max.</title>
        <authorList>
            <person name="Schmutz J."/>
            <person name="Cannon S."/>
            <person name="Schlueter J."/>
            <person name="Ma J."/>
            <person name="Mitros T."/>
            <person name="Nelson W."/>
            <person name="Hyten D."/>
            <person name="Song Q."/>
            <person name="Thelen J."/>
            <person name="Cheng J."/>
            <person name="Xu D."/>
            <person name="Hellsten U."/>
            <person name="May G."/>
            <person name="Yu Y."/>
            <person name="Sakurai T."/>
            <person name="Umezawa T."/>
            <person name="Bhattacharyya M."/>
            <person name="Sandhu D."/>
            <person name="Valliyodan B."/>
            <person name="Lindquist E."/>
            <person name="Peto M."/>
            <person name="Grant D."/>
            <person name="Shu S."/>
            <person name="Goodstein D."/>
            <person name="Barry K."/>
            <person name="Futrell-Griggs M."/>
            <person name="Abernathy B."/>
            <person name="Du J."/>
            <person name="Tian Z."/>
            <person name="Zhu L."/>
            <person name="Gill N."/>
            <person name="Joshi T."/>
            <person name="Libault M."/>
            <person name="Sethuraman A."/>
            <person name="Zhang X."/>
            <person name="Shinozaki K."/>
            <person name="Nguyen H."/>
            <person name="Wing R."/>
            <person name="Cregan P."/>
            <person name="Specht J."/>
            <person name="Grimwood J."/>
            <person name="Rokhsar D."/>
            <person name="Stacey G."/>
            <person name="Shoemaker R."/>
            <person name="Jackson S."/>
        </authorList>
    </citation>
    <scope>NUCLEOTIDE SEQUENCE</scope>
    <source>
        <tissue evidence="4">Callus</tissue>
    </source>
</reference>
<organism evidence="4">
    <name type="scientific">Glycine max</name>
    <name type="common">Soybean</name>
    <name type="synonym">Glycine hispida</name>
    <dbReference type="NCBI Taxonomy" id="3847"/>
    <lineage>
        <taxon>Eukaryota</taxon>
        <taxon>Viridiplantae</taxon>
        <taxon>Streptophyta</taxon>
        <taxon>Embryophyta</taxon>
        <taxon>Tracheophyta</taxon>
        <taxon>Spermatophyta</taxon>
        <taxon>Magnoliopsida</taxon>
        <taxon>eudicotyledons</taxon>
        <taxon>Gunneridae</taxon>
        <taxon>Pentapetalae</taxon>
        <taxon>rosids</taxon>
        <taxon>fabids</taxon>
        <taxon>Fabales</taxon>
        <taxon>Fabaceae</taxon>
        <taxon>Papilionoideae</taxon>
        <taxon>50 kb inversion clade</taxon>
        <taxon>NPAAA clade</taxon>
        <taxon>indigoferoid/millettioid clade</taxon>
        <taxon>Phaseoleae</taxon>
        <taxon>Glycine</taxon>
        <taxon>Glycine subgen. Soja</taxon>
    </lineage>
</organism>
<evidence type="ECO:0000256" key="1">
    <source>
        <dbReference type="ARBA" id="ARBA00009670"/>
    </source>
</evidence>
<feature type="region of interest" description="Disordered" evidence="2">
    <location>
        <begin position="34"/>
        <end position="58"/>
    </location>
</feature>
<dbReference type="GO" id="GO:0005524">
    <property type="term" value="F:ATP binding"/>
    <property type="evidence" value="ECO:0007669"/>
    <property type="project" value="InterPro"/>
</dbReference>
<dbReference type="EMBL" id="CM000834">
    <property type="protein sequence ID" value="KRH75335.1"/>
    <property type="molecule type" value="Genomic_DNA"/>
</dbReference>
<evidence type="ECO:0000313" key="5">
    <source>
        <dbReference type="EnsemblPlants" id="KRH75334"/>
    </source>
</evidence>
<evidence type="ECO:0000259" key="3">
    <source>
        <dbReference type="PROSITE" id="PS50011"/>
    </source>
</evidence>
<dbReference type="SUPFAM" id="SSF56112">
    <property type="entry name" value="Protein kinase-like (PK-like)"/>
    <property type="match status" value="1"/>
</dbReference>
<evidence type="ECO:0000256" key="2">
    <source>
        <dbReference type="SAM" id="MobiDB-lite"/>
    </source>
</evidence>
<sequence>MATVTQPCPSWTRGSVPLSKRVLPRRRFTTRLTTYPQAALVQAPPPPPPSSPRDSSSSIQLLTLSRANDLQAEARAMARAANATVYNPQLIASMYGSQPIKVVRRTLQILTALGSFGLKLLLDQRNGALDKNRRVRAVELKDIFTKLGPTFVKLGQGLSTRPDICPPEYLEELSELQDGLPTFPDEEAFACIERELGLSLDSIFSSISPSAVAAASLGQVYKAQLKYSGKLVAVKVQRPGIEEAIGLDFYLIRGLGIFINKYIDIITSDVVALIDEFARRVFQELNYVQEGQNARRFKKLYADKEDICVPDVFWDYTSAKVLTMEWVEGVKLNEQEAIERQGLKVLDLVNTGIQCSLRQLLEYGYFHADPHPGNLLATPEGKLAFLDFGMMSETPEEARSAIIGHVVHLVNRDYEAMARDYYALDFLSPDVDVSPIVPALRDFFDDALNYTVSELNFKTLVDGLGNVLYQFPFNVPAYYALILRSLTVLEGLALYADPNFKVLAASYPYFAKRLLTDPNPYLRDALIELLFQDGRFS</sequence>
<dbReference type="OMA" id="QSSHDFD"/>
<dbReference type="Pfam" id="PF03109">
    <property type="entry name" value="ABC1"/>
    <property type="match status" value="1"/>
</dbReference>
<evidence type="ECO:0000313" key="4">
    <source>
        <dbReference type="EMBL" id="KRH75335.1"/>
    </source>
</evidence>
<dbReference type="EMBL" id="CM000834">
    <property type="protein sequence ID" value="KRH75334.1"/>
    <property type="molecule type" value="Genomic_DNA"/>
</dbReference>
<proteinExistence type="inferred from homology"/>
<dbReference type="AlphaFoldDB" id="A0A0R0L7X3"/>
<dbReference type="EnsemblPlants" id="KRH75335">
    <property type="protein sequence ID" value="KRH75335"/>
    <property type="gene ID" value="GLYMA_01G079100"/>
</dbReference>
<feature type="domain" description="Protein kinase" evidence="3">
    <location>
        <begin position="206"/>
        <end position="536"/>
    </location>
</feature>
<protein>
    <recommendedName>
        <fullName evidence="3">Protein kinase domain-containing protein</fullName>
    </recommendedName>
</protein>
<reference evidence="5" key="2">
    <citation type="submission" date="2018-02" db="UniProtKB">
        <authorList>
            <consortium name="EnsemblPlants"/>
        </authorList>
    </citation>
    <scope>IDENTIFICATION</scope>
    <source>
        <strain evidence="5">Williams 82</strain>
    </source>
</reference>
<dbReference type="InterPro" id="IPR050154">
    <property type="entry name" value="UbiB_kinase"/>
</dbReference>
<keyword evidence="6" id="KW-1185">Reference proteome</keyword>
<dbReference type="Gramene" id="KRH75335">
    <property type="protein sequence ID" value="KRH75335"/>
    <property type="gene ID" value="GLYMA_01G079100"/>
</dbReference>
<accession>A0A0R0L7X3</accession>
<dbReference type="CDD" id="cd05121">
    <property type="entry name" value="ABC1_ADCK3-like"/>
    <property type="match status" value="1"/>
</dbReference>
<dbReference type="PANTHER" id="PTHR10566">
    <property type="entry name" value="CHAPERONE-ACTIVITY OF BC1 COMPLEX CABC1 -RELATED"/>
    <property type="match status" value="1"/>
</dbReference>
<dbReference type="Gene3D" id="1.10.510.10">
    <property type="entry name" value="Transferase(Phosphotransferase) domain 1"/>
    <property type="match status" value="1"/>
</dbReference>
<dbReference type="Proteomes" id="UP000008827">
    <property type="component" value="Chromosome 1"/>
</dbReference>
<dbReference type="InterPro" id="IPR011009">
    <property type="entry name" value="Kinase-like_dom_sf"/>
</dbReference>
<evidence type="ECO:0000313" key="6">
    <source>
        <dbReference type="Proteomes" id="UP000008827"/>
    </source>
</evidence>
<dbReference type="PANTHER" id="PTHR10566:SF120">
    <property type="entry name" value="PROTEIN ACTIVITY OF BC1 COMPLEX KINASE 3, CHLOROPLASTIC"/>
    <property type="match status" value="1"/>
</dbReference>